<protein>
    <recommendedName>
        <fullName evidence="1">SHS2 domain-containing protein</fullName>
    </recommendedName>
</protein>
<dbReference type="InterPro" id="IPR005883">
    <property type="entry name" value="PilM"/>
</dbReference>
<dbReference type="InterPro" id="IPR050696">
    <property type="entry name" value="FtsA/MreB"/>
</dbReference>
<dbReference type="PIRSF" id="PIRSF019169">
    <property type="entry name" value="PilM"/>
    <property type="match status" value="1"/>
</dbReference>
<dbReference type="Gene3D" id="3.30.420.40">
    <property type="match status" value="2"/>
</dbReference>
<dbReference type="PATRIC" id="fig|338187.25.peg.2490"/>
<dbReference type="EMBL" id="CP000789">
    <property type="protein sequence ID" value="ABU69093.1"/>
    <property type="molecule type" value="Genomic_DNA"/>
</dbReference>
<dbReference type="CDD" id="cd24049">
    <property type="entry name" value="ASKHA_NBD_PilM"/>
    <property type="match status" value="1"/>
</dbReference>
<dbReference type="Proteomes" id="UP000008152">
    <property type="component" value="Chromosome I"/>
</dbReference>
<dbReference type="PANTHER" id="PTHR32432:SF3">
    <property type="entry name" value="ETHANOLAMINE UTILIZATION PROTEIN EUTJ"/>
    <property type="match status" value="1"/>
</dbReference>
<dbReference type="SUPFAM" id="SSF53067">
    <property type="entry name" value="Actin-like ATPase domain"/>
    <property type="match status" value="1"/>
</dbReference>
<dbReference type="NCBIfam" id="TIGR01175">
    <property type="entry name" value="pilM"/>
    <property type="match status" value="1"/>
</dbReference>
<dbReference type="InterPro" id="IPR043129">
    <property type="entry name" value="ATPase_NBD"/>
</dbReference>
<dbReference type="SMART" id="SM00842">
    <property type="entry name" value="FtsA"/>
    <property type="match status" value="1"/>
</dbReference>
<dbReference type="PANTHER" id="PTHR32432">
    <property type="entry name" value="CELL DIVISION PROTEIN FTSA-RELATED"/>
    <property type="match status" value="1"/>
</dbReference>
<reference evidence="2 3" key="1">
    <citation type="submission" date="2007-08" db="EMBL/GenBank/DDBJ databases">
        <authorList>
            <consortium name="The Vibrio harveyi Genome Sequencing Project"/>
            <person name="Bassler B."/>
            <person name="Clifton S.W."/>
            <person name="Fulton L."/>
            <person name="Delehaunty K."/>
            <person name="Fronick C."/>
            <person name="Harrison M."/>
            <person name="Markivic C."/>
            <person name="Fulton R."/>
            <person name="Tin-Wollam A.-M."/>
            <person name="Shah N."/>
            <person name="Pepin K."/>
            <person name="Nash W."/>
            <person name="Thiruvilangam P."/>
            <person name="Bhonagiri V."/>
            <person name="Waters C."/>
            <person name="Tu K.C."/>
            <person name="Irgon J."/>
            <person name="Wilson R.K."/>
        </authorList>
    </citation>
    <scope>NUCLEOTIDE SEQUENCE [LARGE SCALE GENOMIC DNA]</scope>
    <source>
        <strain evidence="3">ATCC BAA-1116 / BB120</strain>
    </source>
</reference>
<organism evidence="2 3">
    <name type="scientific">Vibrio campbellii (strain ATCC BAA-1116)</name>
    <dbReference type="NCBI Taxonomy" id="2902295"/>
    <lineage>
        <taxon>Bacteria</taxon>
        <taxon>Pseudomonadati</taxon>
        <taxon>Pseudomonadota</taxon>
        <taxon>Gammaproteobacteria</taxon>
        <taxon>Vibrionales</taxon>
        <taxon>Vibrionaceae</taxon>
        <taxon>Vibrio</taxon>
    </lineage>
</organism>
<evidence type="ECO:0000313" key="3">
    <source>
        <dbReference type="Proteomes" id="UP000008152"/>
    </source>
</evidence>
<accession>A7MXC3</accession>
<evidence type="ECO:0000259" key="1">
    <source>
        <dbReference type="SMART" id="SM00842"/>
    </source>
</evidence>
<gene>
    <name evidence="2" type="ordered locus">VIBHAR_00033</name>
</gene>
<dbReference type="Gene3D" id="3.30.1490.300">
    <property type="match status" value="1"/>
</dbReference>
<feature type="domain" description="SHS2" evidence="1">
    <location>
        <begin position="35"/>
        <end position="198"/>
    </location>
</feature>
<dbReference type="KEGG" id="vha:VIBHAR_00033"/>
<dbReference type="GO" id="GO:0051301">
    <property type="term" value="P:cell division"/>
    <property type="evidence" value="ECO:0007669"/>
    <property type="project" value="InterPro"/>
</dbReference>
<proteinExistence type="predicted"/>
<dbReference type="InterPro" id="IPR003494">
    <property type="entry name" value="SHS2_FtsA"/>
</dbReference>
<name>A7MXC3_VIBC1</name>
<dbReference type="Pfam" id="PF11104">
    <property type="entry name" value="PilM_2"/>
    <property type="match status" value="2"/>
</dbReference>
<evidence type="ECO:0000313" key="2">
    <source>
        <dbReference type="EMBL" id="ABU69093.1"/>
    </source>
</evidence>
<sequence>MDANNNLCTKKILWVLTTSARKNFGARVEMDKLLVTGIDIGHHSLKAVVLKPNGNSYALLGYKEIILKEGIVAENNTINHQEIVKTLKEMKKELPFRARKVAISVPDNAVISKKLQIEQNLEESEKEFAVVQAFSHQSPFPVEELSLDFIKVDTDEQMRGTDSYQVFATRKDVVETRVEALQKSGLKPVLVDVHSQSLGHMWKLVAERFPEKNKYCLLDIGSLNSSFTMFTEQGELFHKEFPCGTRTTGSLFQQDPLADDAQVATEQFNRQIVERVKRQMQLYTSINGSQDIKGVWLSGEGAATPMLAEELSSQLALECELLNPLGLFEMKVSKRKRRAADWQHFTAAAGLAVRGIQWLGGDNAVSH</sequence>
<dbReference type="AlphaFoldDB" id="A7MXC3"/>